<dbReference type="OrthoDB" id="4080273at2759"/>
<accession>G8JRJ6</accession>
<dbReference type="HOGENOM" id="CLU_181694_0_0_1"/>
<dbReference type="EMBL" id="CP002499">
    <property type="protein sequence ID" value="AET38765.1"/>
    <property type="molecule type" value="Genomic_DNA"/>
</dbReference>
<dbReference type="eggNOG" id="ENOG502S9HI">
    <property type="taxonomic scope" value="Eukaryota"/>
</dbReference>
<keyword evidence="1" id="KW-0472">Membrane</keyword>
<feature type="transmembrane region" description="Helical" evidence="1">
    <location>
        <begin position="6"/>
        <end position="27"/>
    </location>
</feature>
<dbReference type="RefSeq" id="XP_003645582.1">
    <property type="nucleotide sequence ID" value="XM_003645534.1"/>
</dbReference>
<evidence type="ECO:0008006" key="4">
    <source>
        <dbReference type="Google" id="ProtNLM"/>
    </source>
</evidence>
<dbReference type="InParanoid" id="G8JRJ6"/>
<reference evidence="3" key="1">
    <citation type="journal article" date="2012" name="G3 (Bethesda)">
        <title>Pichia sorbitophila, an interspecies yeast hybrid reveals early steps of genome resolution following polyploidization.</title>
        <authorList>
            <person name="Leh Louis V."/>
            <person name="Despons L."/>
            <person name="Friedrich A."/>
            <person name="Martin T."/>
            <person name="Durrens P."/>
            <person name="Casaregola S."/>
            <person name="Neuveglise C."/>
            <person name="Fairhead C."/>
            <person name="Marck C."/>
            <person name="Cruz J.A."/>
            <person name="Straub M.L."/>
            <person name="Kugler V."/>
            <person name="Sacerdot C."/>
            <person name="Uzunov Z."/>
            <person name="Thierry A."/>
            <person name="Weiss S."/>
            <person name="Bleykasten C."/>
            <person name="De Montigny J."/>
            <person name="Jacques N."/>
            <person name="Jung P."/>
            <person name="Lemaire M."/>
            <person name="Mallet S."/>
            <person name="Morel G."/>
            <person name="Richard G.F."/>
            <person name="Sarkar A."/>
            <person name="Savel G."/>
            <person name="Schacherer J."/>
            <person name="Seret M.L."/>
            <person name="Talla E."/>
            <person name="Samson G."/>
            <person name="Jubin C."/>
            <person name="Poulain J."/>
            <person name="Vacherie B."/>
            <person name="Barbe V."/>
            <person name="Pelletier E."/>
            <person name="Sherman D.J."/>
            <person name="Westhof E."/>
            <person name="Weissenbach J."/>
            <person name="Baret P.V."/>
            <person name="Wincker P."/>
            <person name="Gaillardin C."/>
            <person name="Dujon B."/>
            <person name="Souciet J.L."/>
        </authorList>
    </citation>
    <scope>NUCLEOTIDE SEQUENCE [LARGE SCALE GENOMIC DNA]</scope>
    <source>
        <strain evidence="3">CBS 270.75 / DBVPG 7215 / KCTC 17166 / NRRL Y-17582</strain>
    </source>
</reference>
<dbReference type="KEGG" id="erc:Ecym_3272"/>
<sequence>MGRLKSYELVGFGLISLFGIYSGTKFFEPIVIEQLRQDGNLRTDIEIPKYDKEGNPVLPEDVLEHQKHWQKAVLQEVEDAEGQGSSNSK</sequence>
<evidence type="ECO:0000313" key="2">
    <source>
        <dbReference type="EMBL" id="AET38765.1"/>
    </source>
</evidence>
<keyword evidence="3" id="KW-1185">Reference proteome</keyword>
<evidence type="ECO:0000256" key="1">
    <source>
        <dbReference type="SAM" id="Phobius"/>
    </source>
</evidence>
<organism evidence="2 3">
    <name type="scientific">Eremothecium cymbalariae (strain CBS 270.75 / DBVPG 7215 / KCTC 17166 / NRRL Y-17582)</name>
    <name type="common">Yeast</name>
    <dbReference type="NCBI Taxonomy" id="931890"/>
    <lineage>
        <taxon>Eukaryota</taxon>
        <taxon>Fungi</taxon>
        <taxon>Dikarya</taxon>
        <taxon>Ascomycota</taxon>
        <taxon>Saccharomycotina</taxon>
        <taxon>Saccharomycetes</taxon>
        <taxon>Saccharomycetales</taxon>
        <taxon>Saccharomycetaceae</taxon>
        <taxon>Eremothecium</taxon>
    </lineage>
</organism>
<keyword evidence="1" id="KW-0812">Transmembrane</keyword>
<dbReference type="OMA" id="YTGTQFF"/>
<keyword evidence="1" id="KW-1133">Transmembrane helix</keyword>
<name>G8JRJ6_ERECY</name>
<dbReference type="Proteomes" id="UP000006790">
    <property type="component" value="Chromosome 3"/>
</dbReference>
<evidence type="ECO:0000313" key="3">
    <source>
        <dbReference type="Proteomes" id="UP000006790"/>
    </source>
</evidence>
<protein>
    <recommendedName>
        <fullName evidence="4">Protein ECM19</fullName>
    </recommendedName>
</protein>
<dbReference type="GeneID" id="11470975"/>
<proteinExistence type="predicted"/>
<gene>
    <name evidence="2" type="ordered locus">Ecym_3272</name>
</gene>
<dbReference type="AlphaFoldDB" id="G8JRJ6"/>